<dbReference type="PANTHER" id="PTHR46121">
    <property type="entry name" value="STEROIDOGENIC ACUTE REGULATORY PROTEIN-LIKE"/>
    <property type="match status" value="1"/>
</dbReference>
<organism evidence="4">
    <name type="scientific">Darwinula stevensoni</name>
    <dbReference type="NCBI Taxonomy" id="69355"/>
    <lineage>
        <taxon>Eukaryota</taxon>
        <taxon>Metazoa</taxon>
        <taxon>Ecdysozoa</taxon>
        <taxon>Arthropoda</taxon>
        <taxon>Crustacea</taxon>
        <taxon>Oligostraca</taxon>
        <taxon>Ostracoda</taxon>
        <taxon>Podocopa</taxon>
        <taxon>Podocopida</taxon>
        <taxon>Darwinulocopina</taxon>
        <taxon>Darwinuloidea</taxon>
        <taxon>Darwinulidae</taxon>
        <taxon>Darwinula</taxon>
    </lineage>
</organism>
<dbReference type="Proteomes" id="UP000677054">
    <property type="component" value="Unassembled WGS sequence"/>
</dbReference>
<dbReference type="AlphaFoldDB" id="A0A7R9A7Q1"/>
<evidence type="ECO:0000256" key="2">
    <source>
        <dbReference type="SAM" id="SignalP"/>
    </source>
</evidence>
<dbReference type="PROSITE" id="PS50848">
    <property type="entry name" value="START"/>
    <property type="match status" value="1"/>
</dbReference>
<dbReference type="EMBL" id="LR901317">
    <property type="protein sequence ID" value="CAD7248339.1"/>
    <property type="molecule type" value="Genomic_DNA"/>
</dbReference>
<dbReference type="GO" id="GO:0005765">
    <property type="term" value="C:lysosomal membrane"/>
    <property type="evidence" value="ECO:0007669"/>
    <property type="project" value="TreeGrafter"/>
</dbReference>
<evidence type="ECO:0000313" key="4">
    <source>
        <dbReference type="EMBL" id="CAD7248339.1"/>
    </source>
</evidence>
<dbReference type="SUPFAM" id="SSF55961">
    <property type="entry name" value="Bet v1-like"/>
    <property type="match status" value="1"/>
</dbReference>
<dbReference type="Gene3D" id="3.30.530.20">
    <property type="match status" value="1"/>
</dbReference>
<dbReference type="InterPro" id="IPR051869">
    <property type="entry name" value="STARD3"/>
</dbReference>
<dbReference type="OrthoDB" id="74575at2759"/>
<proteinExistence type="predicted"/>
<feature type="compositionally biased region" description="Polar residues" evidence="1">
    <location>
        <begin position="44"/>
        <end position="59"/>
    </location>
</feature>
<keyword evidence="2" id="KW-0732">Signal</keyword>
<feature type="region of interest" description="Disordered" evidence="1">
    <location>
        <begin position="32"/>
        <end position="66"/>
    </location>
</feature>
<feature type="signal peptide" evidence="2">
    <location>
        <begin position="1"/>
        <end position="19"/>
    </location>
</feature>
<dbReference type="InterPro" id="IPR023393">
    <property type="entry name" value="START-like_dom_sf"/>
</dbReference>
<protein>
    <recommendedName>
        <fullName evidence="3">START domain-containing protein</fullName>
    </recommendedName>
</protein>
<accession>A0A7R9A7Q1</accession>
<sequence length="269" mass="30262">MVPPPVGSMALTSLRFASLFLLHDPVFDGASAPSPFPGPADGLANSTVHPGNPDKTPSPSEDPYVEQGESAFREVKQLLEKDDWETVEEEDGIVVKKHYNDKYKRYDYLSETVLNASAEVIFNELWWHYERSPTWNAETTGVEIIKRISNDTMIARVISADQGSPYITRRDFLSVYSWHHVDDTFYICYVSTEFPGAPSNEEYTRGSHNPSCFVISPRADGFTAFRSVLNADAKVYAFLEPIFRVAMIRAMINYAAALREYAPKLEGLS</sequence>
<keyword evidence="5" id="KW-1185">Reference proteome</keyword>
<feature type="domain" description="START" evidence="3">
    <location>
        <begin position="80"/>
        <end position="257"/>
    </location>
</feature>
<dbReference type="GO" id="GO:0031902">
    <property type="term" value="C:late endosome membrane"/>
    <property type="evidence" value="ECO:0007669"/>
    <property type="project" value="TreeGrafter"/>
</dbReference>
<reference evidence="4" key="1">
    <citation type="submission" date="2020-11" db="EMBL/GenBank/DDBJ databases">
        <authorList>
            <person name="Tran Van P."/>
        </authorList>
    </citation>
    <scope>NUCLEOTIDE SEQUENCE</scope>
</reference>
<dbReference type="SMART" id="SM00234">
    <property type="entry name" value="START"/>
    <property type="match status" value="1"/>
</dbReference>
<evidence type="ECO:0000256" key="1">
    <source>
        <dbReference type="SAM" id="MobiDB-lite"/>
    </source>
</evidence>
<dbReference type="Pfam" id="PF01852">
    <property type="entry name" value="START"/>
    <property type="match status" value="1"/>
</dbReference>
<dbReference type="GO" id="GO:0005789">
    <property type="term" value="C:endoplasmic reticulum membrane"/>
    <property type="evidence" value="ECO:0007669"/>
    <property type="project" value="TreeGrafter"/>
</dbReference>
<dbReference type="GO" id="GO:0015485">
    <property type="term" value="F:cholesterol binding"/>
    <property type="evidence" value="ECO:0007669"/>
    <property type="project" value="TreeGrafter"/>
</dbReference>
<gene>
    <name evidence="4" type="ORF">DSTB1V02_LOCUS8155</name>
</gene>
<dbReference type="GO" id="GO:0030301">
    <property type="term" value="P:cholesterol transport"/>
    <property type="evidence" value="ECO:0007669"/>
    <property type="project" value="TreeGrafter"/>
</dbReference>
<dbReference type="GO" id="GO:0099044">
    <property type="term" value="P:vesicle tethering to endoplasmic reticulum"/>
    <property type="evidence" value="ECO:0007669"/>
    <property type="project" value="TreeGrafter"/>
</dbReference>
<evidence type="ECO:0000259" key="3">
    <source>
        <dbReference type="PROSITE" id="PS50848"/>
    </source>
</evidence>
<feature type="chain" id="PRO_5036209747" description="START domain-containing protein" evidence="2">
    <location>
        <begin position="20"/>
        <end position="269"/>
    </location>
</feature>
<dbReference type="InterPro" id="IPR002913">
    <property type="entry name" value="START_lipid-bd_dom"/>
</dbReference>
<evidence type="ECO:0000313" key="5">
    <source>
        <dbReference type="Proteomes" id="UP000677054"/>
    </source>
</evidence>
<name>A0A7R9A7Q1_9CRUS</name>
<dbReference type="PANTHER" id="PTHR46121:SF1">
    <property type="entry name" value="STARD3 N-TERMINAL-LIKE PROTEIN"/>
    <property type="match status" value="1"/>
</dbReference>
<dbReference type="GO" id="GO:0140284">
    <property type="term" value="C:endoplasmic reticulum-endosome membrane contact site"/>
    <property type="evidence" value="ECO:0007669"/>
    <property type="project" value="TreeGrafter"/>
</dbReference>
<dbReference type="EMBL" id="CAJPEV010001800">
    <property type="protein sequence ID" value="CAG0894395.1"/>
    <property type="molecule type" value="Genomic_DNA"/>
</dbReference>